<keyword evidence="4 7" id="KW-0694">RNA-binding</keyword>
<evidence type="ECO:0000256" key="1">
    <source>
        <dbReference type="ARBA" id="ARBA00009860"/>
    </source>
</evidence>
<dbReference type="PROSITE" id="PS00813">
    <property type="entry name" value="IF4E"/>
    <property type="match status" value="1"/>
</dbReference>
<evidence type="ECO:0000256" key="8">
    <source>
        <dbReference type="SAM" id="MobiDB-lite"/>
    </source>
</evidence>
<sequence>MSEIEKSDQESAMSDQESTPRSLHPLKNTWTYWYLNDQHEDWESRLKRVCSVSTVEEFWALQNNIKPPSMLKMTCDYNFFKNDIQPMWEVPENKNGGRWLIALEKNASPEMMDIIWIELVTSMIGEQYGEDMEKISGLVCNVRNKGSKISMWTSDHNDDDANMRIGKIIARTLKAAEIPEALQKKRFVDMIRYEDHLSYQNKTGSAPCKPKLLIDFKDLS</sequence>
<keyword evidence="3" id="KW-0810">Translation regulation</keyword>
<proteinExistence type="inferred from homology"/>
<reference evidence="10" key="1">
    <citation type="submission" date="2024-02" db="UniProtKB">
        <authorList>
            <consortium name="WormBaseParasite"/>
        </authorList>
    </citation>
    <scope>IDENTIFICATION</scope>
</reference>
<evidence type="ECO:0000256" key="6">
    <source>
        <dbReference type="ARBA" id="ARBA00032656"/>
    </source>
</evidence>
<dbReference type="WBParaSite" id="MBELARI_LOCUS5244">
    <property type="protein sequence ID" value="MBELARI_LOCUS5244"/>
    <property type="gene ID" value="MBELARI_LOCUS5244"/>
</dbReference>
<name>A0AAF3J9N0_9BILA</name>
<evidence type="ECO:0000256" key="7">
    <source>
        <dbReference type="RuleBase" id="RU004374"/>
    </source>
</evidence>
<evidence type="ECO:0000256" key="4">
    <source>
        <dbReference type="ARBA" id="ARBA00022884"/>
    </source>
</evidence>
<feature type="compositionally biased region" description="Polar residues" evidence="8">
    <location>
        <begin position="10"/>
        <end position="21"/>
    </location>
</feature>
<comment type="similarity">
    <text evidence="1 7">Belongs to the eukaryotic initiation factor 4E family.</text>
</comment>
<dbReference type="GO" id="GO:0003743">
    <property type="term" value="F:translation initiation factor activity"/>
    <property type="evidence" value="ECO:0007669"/>
    <property type="project" value="UniProtKB-KW"/>
</dbReference>
<keyword evidence="2 7" id="KW-0396">Initiation factor</keyword>
<evidence type="ECO:0000256" key="5">
    <source>
        <dbReference type="ARBA" id="ARBA00022917"/>
    </source>
</evidence>
<dbReference type="SUPFAM" id="SSF55418">
    <property type="entry name" value="eIF4e-like"/>
    <property type="match status" value="1"/>
</dbReference>
<organism evidence="9 10">
    <name type="scientific">Mesorhabditis belari</name>
    <dbReference type="NCBI Taxonomy" id="2138241"/>
    <lineage>
        <taxon>Eukaryota</taxon>
        <taxon>Metazoa</taxon>
        <taxon>Ecdysozoa</taxon>
        <taxon>Nematoda</taxon>
        <taxon>Chromadorea</taxon>
        <taxon>Rhabditida</taxon>
        <taxon>Rhabditina</taxon>
        <taxon>Rhabditomorpha</taxon>
        <taxon>Rhabditoidea</taxon>
        <taxon>Rhabditidae</taxon>
        <taxon>Mesorhabditinae</taxon>
        <taxon>Mesorhabditis</taxon>
    </lineage>
</organism>
<dbReference type="Pfam" id="PF01652">
    <property type="entry name" value="IF4E"/>
    <property type="match status" value="1"/>
</dbReference>
<dbReference type="Gene3D" id="3.30.760.10">
    <property type="entry name" value="RNA Cap, Translation Initiation Factor Eif4e"/>
    <property type="match status" value="1"/>
</dbReference>
<dbReference type="AlphaFoldDB" id="A0AAF3J9N0"/>
<dbReference type="PANTHER" id="PTHR11960">
    <property type="entry name" value="EUKARYOTIC TRANSLATION INITIATION FACTOR 4E RELATED"/>
    <property type="match status" value="1"/>
</dbReference>
<feature type="region of interest" description="Disordered" evidence="8">
    <location>
        <begin position="1"/>
        <end position="22"/>
    </location>
</feature>
<dbReference type="PANTHER" id="PTHR11960:SF8">
    <property type="entry name" value="EUKARYOTIC TRANSLATION INITIATION FACTOR 4E1-RELATED"/>
    <property type="match status" value="1"/>
</dbReference>
<evidence type="ECO:0000256" key="2">
    <source>
        <dbReference type="ARBA" id="ARBA00022540"/>
    </source>
</evidence>
<evidence type="ECO:0000256" key="3">
    <source>
        <dbReference type="ARBA" id="ARBA00022845"/>
    </source>
</evidence>
<dbReference type="Proteomes" id="UP000887575">
    <property type="component" value="Unassembled WGS sequence"/>
</dbReference>
<dbReference type="InterPro" id="IPR023398">
    <property type="entry name" value="TIF_eIF4e-like"/>
</dbReference>
<dbReference type="GO" id="GO:0016281">
    <property type="term" value="C:eukaryotic translation initiation factor 4F complex"/>
    <property type="evidence" value="ECO:0007669"/>
    <property type="project" value="TreeGrafter"/>
</dbReference>
<keyword evidence="9" id="KW-1185">Reference proteome</keyword>
<evidence type="ECO:0000313" key="10">
    <source>
        <dbReference type="WBParaSite" id="MBELARI_LOCUS5244"/>
    </source>
</evidence>
<dbReference type="GO" id="GO:0000340">
    <property type="term" value="F:RNA 7-methylguanosine cap binding"/>
    <property type="evidence" value="ECO:0007669"/>
    <property type="project" value="TreeGrafter"/>
</dbReference>
<evidence type="ECO:0000313" key="9">
    <source>
        <dbReference type="Proteomes" id="UP000887575"/>
    </source>
</evidence>
<keyword evidence="5 7" id="KW-0648">Protein biosynthesis</keyword>
<dbReference type="InterPro" id="IPR001040">
    <property type="entry name" value="TIF_eIF_4E"/>
</dbReference>
<dbReference type="InterPro" id="IPR019770">
    <property type="entry name" value="TIF_eIF_4E_CS"/>
</dbReference>
<dbReference type="GO" id="GO:0006417">
    <property type="term" value="P:regulation of translation"/>
    <property type="evidence" value="ECO:0007669"/>
    <property type="project" value="UniProtKB-KW"/>
</dbReference>
<protein>
    <recommendedName>
        <fullName evidence="6">eIF-4F 25 kDa subunit</fullName>
    </recommendedName>
</protein>
<accession>A0AAF3J9N0</accession>